<evidence type="ECO:0000256" key="1">
    <source>
        <dbReference type="ARBA" id="ARBA00004191"/>
    </source>
</evidence>
<dbReference type="InterPro" id="IPR052437">
    <property type="entry name" value="Pectin_Meth_Modulator"/>
</dbReference>
<dbReference type="Gramene" id="ORUFI01G34540.1">
    <property type="protein sequence ID" value="ORUFI01G34540.1"/>
    <property type="gene ID" value="ORUFI01G34540"/>
</dbReference>
<feature type="region of interest" description="Disordered" evidence="6">
    <location>
        <begin position="173"/>
        <end position="206"/>
    </location>
</feature>
<dbReference type="HOGENOM" id="CLU_1333810_0_0_1"/>
<reference evidence="9" key="1">
    <citation type="submission" date="2013-06" db="EMBL/GenBank/DDBJ databases">
        <authorList>
            <person name="Zhao Q."/>
        </authorList>
    </citation>
    <scope>NUCLEOTIDE SEQUENCE</scope>
    <source>
        <strain evidence="9">cv. W1943</strain>
    </source>
</reference>
<keyword evidence="2" id="KW-0134">Cell wall</keyword>
<keyword evidence="5" id="KW-0325">Glycoprotein</keyword>
<dbReference type="Proteomes" id="UP000008022">
    <property type="component" value="Unassembled WGS sequence"/>
</dbReference>
<evidence type="ECO:0000256" key="5">
    <source>
        <dbReference type="ARBA" id="ARBA00023180"/>
    </source>
</evidence>
<dbReference type="eggNOG" id="ENOG502QRF5">
    <property type="taxonomic scope" value="Eukaryota"/>
</dbReference>
<dbReference type="InterPro" id="IPR008979">
    <property type="entry name" value="Galactose-bd-like_sf"/>
</dbReference>
<dbReference type="Gene3D" id="2.60.120.260">
    <property type="entry name" value="Galactose-binding domain-like"/>
    <property type="match status" value="1"/>
</dbReference>
<dbReference type="GO" id="GO:0005886">
    <property type="term" value="C:plasma membrane"/>
    <property type="evidence" value="ECO:0007669"/>
    <property type="project" value="TreeGrafter"/>
</dbReference>
<evidence type="ECO:0000259" key="7">
    <source>
        <dbReference type="Pfam" id="PF04862"/>
    </source>
</evidence>
<comment type="subcellular location">
    <subcellularLocation>
        <location evidence="1">Secreted</location>
        <location evidence="1">Cell wall</location>
    </subcellularLocation>
</comment>
<sequence length="206" mass="22643">MILIVPQGDHAVRLGNDASIGQVVQVEKGSEYAITFSAARTCAQLESLNVSVLGGASQTVDLQTLYNIEGWDAYALAFQATDEQASLEFRNPGMEDDPTCGPILDNVAIKKLFTPDKPKGGEYPSRWQQGQKRVVGEGGLVGSTEGAHDRGRRTRQQERIMVKTELEQVNQVASGTVPLQWRRRRMPEHDDDDDTCDATVTAENIK</sequence>
<reference evidence="8" key="2">
    <citation type="submission" date="2015-06" db="UniProtKB">
        <authorList>
            <consortium name="EnsemblPlants"/>
        </authorList>
    </citation>
    <scope>IDENTIFICATION</scope>
</reference>
<feature type="domain" description="DUF642" evidence="7">
    <location>
        <begin position="1"/>
        <end position="110"/>
    </location>
</feature>
<keyword evidence="3" id="KW-0964">Secreted</keyword>
<accession>A0A0E0N2L8</accession>
<protein>
    <recommendedName>
        <fullName evidence="7">DUF642 domain-containing protein</fullName>
    </recommendedName>
</protein>
<dbReference type="AlphaFoldDB" id="A0A0E0N2L8"/>
<evidence type="ECO:0000313" key="8">
    <source>
        <dbReference type="EnsemblPlants" id="ORUFI01G34540.1"/>
    </source>
</evidence>
<dbReference type="InterPro" id="IPR006946">
    <property type="entry name" value="DGR2-like_dom"/>
</dbReference>
<evidence type="ECO:0000313" key="9">
    <source>
        <dbReference type="Proteomes" id="UP000008022"/>
    </source>
</evidence>
<dbReference type="PANTHER" id="PTHR31265">
    <property type="entry name" value="OS02G0527500 PROTEIN-RELATED"/>
    <property type="match status" value="1"/>
</dbReference>
<dbReference type="EnsemblPlants" id="ORUFI01G34540.1">
    <property type="protein sequence ID" value="ORUFI01G34540.1"/>
    <property type="gene ID" value="ORUFI01G34540"/>
</dbReference>
<organism evidence="8 9">
    <name type="scientific">Oryza rufipogon</name>
    <name type="common">Brownbeard rice</name>
    <name type="synonym">Asian wild rice</name>
    <dbReference type="NCBI Taxonomy" id="4529"/>
    <lineage>
        <taxon>Eukaryota</taxon>
        <taxon>Viridiplantae</taxon>
        <taxon>Streptophyta</taxon>
        <taxon>Embryophyta</taxon>
        <taxon>Tracheophyta</taxon>
        <taxon>Spermatophyta</taxon>
        <taxon>Magnoliopsida</taxon>
        <taxon>Liliopsida</taxon>
        <taxon>Poales</taxon>
        <taxon>Poaceae</taxon>
        <taxon>BOP clade</taxon>
        <taxon>Oryzoideae</taxon>
        <taxon>Oryzeae</taxon>
        <taxon>Oryzinae</taxon>
        <taxon>Oryza</taxon>
    </lineage>
</organism>
<evidence type="ECO:0000256" key="3">
    <source>
        <dbReference type="ARBA" id="ARBA00022525"/>
    </source>
</evidence>
<keyword evidence="4" id="KW-0732">Signal</keyword>
<keyword evidence="9" id="KW-1185">Reference proteome</keyword>
<evidence type="ECO:0000256" key="6">
    <source>
        <dbReference type="SAM" id="MobiDB-lite"/>
    </source>
</evidence>
<dbReference type="STRING" id="4529.A0A0E0N2L8"/>
<dbReference type="SUPFAM" id="SSF49785">
    <property type="entry name" value="Galactose-binding domain-like"/>
    <property type="match status" value="1"/>
</dbReference>
<dbReference type="Pfam" id="PF04862">
    <property type="entry name" value="DUF642"/>
    <property type="match status" value="1"/>
</dbReference>
<dbReference type="PANTHER" id="PTHR31265:SF1">
    <property type="entry name" value="OS01G0756600 PROTEIN"/>
    <property type="match status" value="1"/>
</dbReference>
<evidence type="ECO:0000256" key="4">
    <source>
        <dbReference type="ARBA" id="ARBA00022729"/>
    </source>
</evidence>
<proteinExistence type="predicted"/>
<name>A0A0E0N2L8_ORYRU</name>
<evidence type="ECO:0000256" key="2">
    <source>
        <dbReference type="ARBA" id="ARBA00022512"/>
    </source>
</evidence>